<comment type="caution">
    <text evidence="2">The sequence shown here is derived from an EMBL/GenBank/DDBJ whole genome shotgun (WGS) entry which is preliminary data.</text>
</comment>
<organism evidence="2 3">
    <name type="scientific">Leucocoprinus birnbaumii</name>
    <dbReference type="NCBI Taxonomy" id="56174"/>
    <lineage>
        <taxon>Eukaryota</taxon>
        <taxon>Fungi</taxon>
        <taxon>Dikarya</taxon>
        <taxon>Basidiomycota</taxon>
        <taxon>Agaricomycotina</taxon>
        <taxon>Agaricomycetes</taxon>
        <taxon>Agaricomycetidae</taxon>
        <taxon>Agaricales</taxon>
        <taxon>Agaricineae</taxon>
        <taxon>Agaricaceae</taxon>
        <taxon>Leucocoprinus</taxon>
    </lineage>
</organism>
<feature type="compositionally biased region" description="Polar residues" evidence="1">
    <location>
        <begin position="24"/>
        <end position="36"/>
    </location>
</feature>
<evidence type="ECO:0000313" key="2">
    <source>
        <dbReference type="EMBL" id="KAJ3560688.1"/>
    </source>
</evidence>
<dbReference type="EMBL" id="JANIEX010001126">
    <property type="protein sequence ID" value="KAJ3560688.1"/>
    <property type="molecule type" value="Genomic_DNA"/>
</dbReference>
<gene>
    <name evidence="2" type="ORF">NP233_g10675</name>
</gene>
<proteinExistence type="predicted"/>
<evidence type="ECO:0000256" key="1">
    <source>
        <dbReference type="SAM" id="MobiDB-lite"/>
    </source>
</evidence>
<sequence length="165" mass="17486">MIVSFPFTFSFSVPGLPNPFSPAYAQSTSPTSSGNTADPEPASQAVNANKEPTMSAAGGRLASSPAPSISSATSRPTKSLKRGWEPAFAETTPSSTTLVSTRGYLDPPYKYTAMDAPDMHEEGAYRSFRLGPGLGFVFHYALCLAWCAPMHNTRVGFALLKPSAD</sequence>
<accession>A0AAD5YLY2</accession>
<dbReference type="Proteomes" id="UP001213000">
    <property type="component" value="Unassembled WGS sequence"/>
</dbReference>
<feature type="region of interest" description="Disordered" evidence="1">
    <location>
        <begin position="20"/>
        <end position="94"/>
    </location>
</feature>
<feature type="compositionally biased region" description="Low complexity" evidence="1">
    <location>
        <begin position="62"/>
        <end position="76"/>
    </location>
</feature>
<name>A0AAD5YLY2_9AGAR</name>
<protein>
    <submittedName>
        <fullName evidence="2">Uncharacterized protein</fullName>
    </submittedName>
</protein>
<evidence type="ECO:0000313" key="3">
    <source>
        <dbReference type="Proteomes" id="UP001213000"/>
    </source>
</evidence>
<keyword evidence="3" id="KW-1185">Reference proteome</keyword>
<reference evidence="2" key="1">
    <citation type="submission" date="2022-07" db="EMBL/GenBank/DDBJ databases">
        <title>Genome Sequence of Leucocoprinus birnbaumii.</title>
        <authorList>
            <person name="Buettner E."/>
        </authorList>
    </citation>
    <scope>NUCLEOTIDE SEQUENCE</scope>
    <source>
        <strain evidence="2">VT141</strain>
    </source>
</reference>
<dbReference type="AlphaFoldDB" id="A0AAD5YLY2"/>